<dbReference type="KEGG" id="dan:6497224"/>
<protein>
    <submittedName>
        <fullName evidence="2">Uncharacterized protein</fullName>
    </submittedName>
</protein>
<evidence type="ECO:0000313" key="2">
    <source>
        <dbReference type="EMBL" id="EDV31746.2"/>
    </source>
</evidence>
<feature type="compositionally biased region" description="Basic residues" evidence="1">
    <location>
        <begin position="101"/>
        <end position="122"/>
    </location>
</feature>
<dbReference type="eggNOG" id="ENOG502T97P">
    <property type="taxonomic scope" value="Eukaryota"/>
</dbReference>
<proteinExistence type="predicted"/>
<dbReference type="Proteomes" id="UP000007801">
    <property type="component" value="Unassembled WGS sequence"/>
</dbReference>
<dbReference type="HOGENOM" id="CLU_128942_0_0_1"/>
<dbReference type="AlphaFoldDB" id="B3MLJ7"/>
<dbReference type="OrthoDB" id="7857195at2759"/>
<dbReference type="EMBL" id="CH902620">
    <property type="protein sequence ID" value="EDV31746.2"/>
    <property type="molecule type" value="Genomic_DNA"/>
</dbReference>
<reference evidence="2 3" key="1">
    <citation type="journal article" date="2007" name="Nature">
        <title>Evolution of genes and genomes on the Drosophila phylogeny.</title>
        <authorList>
            <consortium name="Drosophila 12 Genomes Consortium"/>
            <person name="Clark A.G."/>
            <person name="Eisen M.B."/>
            <person name="Smith D.R."/>
            <person name="Bergman C.M."/>
            <person name="Oliver B."/>
            <person name="Markow T.A."/>
            <person name="Kaufman T.C."/>
            <person name="Kellis M."/>
            <person name="Gelbart W."/>
            <person name="Iyer V.N."/>
            <person name="Pollard D.A."/>
            <person name="Sackton T.B."/>
            <person name="Larracuente A.M."/>
            <person name="Singh N.D."/>
            <person name="Abad J.P."/>
            <person name="Abt D.N."/>
            <person name="Adryan B."/>
            <person name="Aguade M."/>
            <person name="Akashi H."/>
            <person name="Anderson W.W."/>
            <person name="Aquadro C.F."/>
            <person name="Ardell D.H."/>
            <person name="Arguello R."/>
            <person name="Artieri C.G."/>
            <person name="Barbash D.A."/>
            <person name="Barker D."/>
            <person name="Barsanti P."/>
            <person name="Batterham P."/>
            <person name="Batzoglou S."/>
            <person name="Begun D."/>
            <person name="Bhutkar A."/>
            <person name="Blanco E."/>
            <person name="Bosak S.A."/>
            <person name="Bradley R.K."/>
            <person name="Brand A.D."/>
            <person name="Brent M.R."/>
            <person name="Brooks A.N."/>
            <person name="Brown R.H."/>
            <person name="Butlin R.K."/>
            <person name="Caggese C."/>
            <person name="Calvi B.R."/>
            <person name="Bernardo de Carvalho A."/>
            <person name="Caspi A."/>
            <person name="Castrezana S."/>
            <person name="Celniker S.E."/>
            <person name="Chang J.L."/>
            <person name="Chapple C."/>
            <person name="Chatterji S."/>
            <person name="Chinwalla A."/>
            <person name="Civetta A."/>
            <person name="Clifton S.W."/>
            <person name="Comeron J.M."/>
            <person name="Costello J.C."/>
            <person name="Coyne J.A."/>
            <person name="Daub J."/>
            <person name="David R.G."/>
            <person name="Delcher A.L."/>
            <person name="Delehaunty K."/>
            <person name="Do C.B."/>
            <person name="Ebling H."/>
            <person name="Edwards K."/>
            <person name="Eickbush T."/>
            <person name="Evans J.D."/>
            <person name="Filipski A."/>
            <person name="Findeiss S."/>
            <person name="Freyhult E."/>
            <person name="Fulton L."/>
            <person name="Fulton R."/>
            <person name="Garcia A.C."/>
            <person name="Gardiner A."/>
            <person name="Garfield D.A."/>
            <person name="Garvin B.E."/>
            <person name="Gibson G."/>
            <person name="Gilbert D."/>
            <person name="Gnerre S."/>
            <person name="Godfrey J."/>
            <person name="Good R."/>
            <person name="Gotea V."/>
            <person name="Gravely B."/>
            <person name="Greenberg A.J."/>
            <person name="Griffiths-Jones S."/>
            <person name="Gross S."/>
            <person name="Guigo R."/>
            <person name="Gustafson E.A."/>
            <person name="Haerty W."/>
            <person name="Hahn M.W."/>
            <person name="Halligan D.L."/>
            <person name="Halpern A.L."/>
            <person name="Halter G.M."/>
            <person name="Han M.V."/>
            <person name="Heger A."/>
            <person name="Hillier L."/>
            <person name="Hinrichs A.S."/>
            <person name="Holmes I."/>
            <person name="Hoskins R.A."/>
            <person name="Hubisz M.J."/>
            <person name="Hultmark D."/>
            <person name="Huntley M.A."/>
            <person name="Jaffe D.B."/>
            <person name="Jagadeeshan S."/>
            <person name="Jeck W.R."/>
            <person name="Johnson J."/>
            <person name="Jones C.D."/>
            <person name="Jordan W.C."/>
            <person name="Karpen G.H."/>
            <person name="Kataoka E."/>
            <person name="Keightley P.D."/>
            <person name="Kheradpour P."/>
            <person name="Kirkness E.F."/>
            <person name="Koerich L.B."/>
            <person name="Kristiansen K."/>
            <person name="Kudrna D."/>
            <person name="Kulathinal R.J."/>
            <person name="Kumar S."/>
            <person name="Kwok R."/>
            <person name="Lander E."/>
            <person name="Langley C.H."/>
            <person name="Lapoint R."/>
            <person name="Lazzaro B.P."/>
            <person name="Lee S.J."/>
            <person name="Levesque L."/>
            <person name="Li R."/>
            <person name="Lin C.F."/>
            <person name="Lin M.F."/>
            <person name="Lindblad-Toh K."/>
            <person name="Llopart A."/>
            <person name="Long M."/>
            <person name="Low L."/>
            <person name="Lozovsky E."/>
            <person name="Lu J."/>
            <person name="Luo M."/>
            <person name="Machado C.A."/>
            <person name="Makalowski W."/>
            <person name="Marzo M."/>
            <person name="Matsuda M."/>
            <person name="Matzkin L."/>
            <person name="McAllister B."/>
            <person name="McBride C.S."/>
            <person name="McKernan B."/>
            <person name="McKernan K."/>
            <person name="Mendez-Lago M."/>
            <person name="Minx P."/>
            <person name="Mollenhauer M.U."/>
            <person name="Montooth K."/>
            <person name="Mount S.M."/>
            <person name="Mu X."/>
            <person name="Myers E."/>
            <person name="Negre B."/>
            <person name="Newfeld S."/>
            <person name="Nielsen R."/>
            <person name="Noor M.A."/>
            <person name="O'Grady P."/>
            <person name="Pachter L."/>
            <person name="Papaceit M."/>
            <person name="Parisi M.J."/>
            <person name="Parisi M."/>
            <person name="Parts L."/>
            <person name="Pedersen J.S."/>
            <person name="Pesole G."/>
            <person name="Phillippy A.M."/>
            <person name="Ponting C.P."/>
            <person name="Pop M."/>
            <person name="Porcelli D."/>
            <person name="Powell J.R."/>
            <person name="Prohaska S."/>
            <person name="Pruitt K."/>
            <person name="Puig M."/>
            <person name="Quesneville H."/>
            <person name="Ram K.R."/>
            <person name="Rand D."/>
            <person name="Rasmussen M.D."/>
            <person name="Reed L.K."/>
            <person name="Reenan R."/>
            <person name="Reily A."/>
            <person name="Remington K.A."/>
            <person name="Rieger T.T."/>
            <person name="Ritchie M.G."/>
            <person name="Robin C."/>
            <person name="Rogers Y.H."/>
            <person name="Rohde C."/>
            <person name="Rozas J."/>
            <person name="Rubenfield M.J."/>
            <person name="Ruiz A."/>
            <person name="Russo S."/>
            <person name="Salzberg S.L."/>
            <person name="Sanchez-Gracia A."/>
            <person name="Saranga D.J."/>
            <person name="Sato H."/>
            <person name="Schaeffer S.W."/>
            <person name="Schatz M.C."/>
            <person name="Schlenke T."/>
            <person name="Schwartz R."/>
            <person name="Segarra C."/>
            <person name="Singh R.S."/>
            <person name="Sirot L."/>
            <person name="Sirota M."/>
            <person name="Sisneros N.B."/>
            <person name="Smith C.D."/>
            <person name="Smith T.F."/>
            <person name="Spieth J."/>
            <person name="Stage D.E."/>
            <person name="Stark A."/>
            <person name="Stephan W."/>
            <person name="Strausberg R.L."/>
            <person name="Strempel S."/>
            <person name="Sturgill D."/>
            <person name="Sutton G."/>
            <person name="Sutton G.G."/>
            <person name="Tao W."/>
            <person name="Teichmann S."/>
            <person name="Tobari Y.N."/>
            <person name="Tomimura Y."/>
            <person name="Tsolas J.M."/>
            <person name="Valente V.L."/>
            <person name="Venter E."/>
            <person name="Venter J.C."/>
            <person name="Vicario S."/>
            <person name="Vieira F.G."/>
            <person name="Vilella A.J."/>
            <person name="Villasante A."/>
            <person name="Walenz B."/>
            <person name="Wang J."/>
            <person name="Wasserman M."/>
            <person name="Watts T."/>
            <person name="Wilson D."/>
            <person name="Wilson R.K."/>
            <person name="Wing R.A."/>
            <person name="Wolfner M.F."/>
            <person name="Wong A."/>
            <person name="Wong G.K."/>
            <person name="Wu C.I."/>
            <person name="Wu G."/>
            <person name="Yamamoto D."/>
            <person name="Yang H.P."/>
            <person name="Yang S.P."/>
            <person name="Yorke J.A."/>
            <person name="Yoshida K."/>
            <person name="Zdobnov E."/>
            <person name="Zhang P."/>
            <person name="Zhang Y."/>
            <person name="Zimin A.V."/>
            <person name="Baldwin J."/>
            <person name="Abdouelleil A."/>
            <person name="Abdulkadir J."/>
            <person name="Abebe A."/>
            <person name="Abera B."/>
            <person name="Abreu J."/>
            <person name="Acer S.C."/>
            <person name="Aftuck L."/>
            <person name="Alexander A."/>
            <person name="An P."/>
            <person name="Anderson E."/>
            <person name="Anderson S."/>
            <person name="Arachi H."/>
            <person name="Azer M."/>
            <person name="Bachantsang P."/>
            <person name="Barry A."/>
            <person name="Bayul T."/>
            <person name="Berlin A."/>
            <person name="Bessette D."/>
            <person name="Bloom T."/>
            <person name="Blye J."/>
            <person name="Boguslavskiy L."/>
            <person name="Bonnet C."/>
            <person name="Boukhgalter B."/>
            <person name="Bourzgui I."/>
            <person name="Brown A."/>
            <person name="Cahill P."/>
            <person name="Channer S."/>
            <person name="Cheshatsang Y."/>
            <person name="Chuda L."/>
            <person name="Citroen M."/>
            <person name="Collymore A."/>
            <person name="Cooke P."/>
            <person name="Costello M."/>
            <person name="D'Aco K."/>
            <person name="Daza R."/>
            <person name="De Haan G."/>
            <person name="DeGray S."/>
            <person name="DeMaso C."/>
            <person name="Dhargay N."/>
            <person name="Dooley K."/>
            <person name="Dooley E."/>
            <person name="Doricent M."/>
            <person name="Dorje P."/>
            <person name="Dorjee K."/>
            <person name="Dupes A."/>
            <person name="Elong R."/>
            <person name="Falk J."/>
            <person name="Farina A."/>
            <person name="Faro S."/>
            <person name="Ferguson D."/>
            <person name="Fisher S."/>
            <person name="Foley C.D."/>
            <person name="Franke A."/>
            <person name="Friedrich D."/>
            <person name="Gadbois L."/>
            <person name="Gearin G."/>
            <person name="Gearin C.R."/>
            <person name="Giannoukos G."/>
            <person name="Goode T."/>
            <person name="Graham J."/>
            <person name="Grandbois E."/>
            <person name="Grewal S."/>
            <person name="Gyaltsen K."/>
            <person name="Hafez N."/>
            <person name="Hagos B."/>
            <person name="Hall J."/>
            <person name="Henson C."/>
            <person name="Hollinger A."/>
            <person name="Honan T."/>
            <person name="Huard M.D."/>
            <person name="Hughes L."/>
            <person name="Hurhula B."/>
            <person name="Husby M.E."/>
            <person name="Kamat A."/>
            <person name="Kanga B."/>
            <person name="Kashin S."/>
            <person name="Khazanovich D."/>
            <person name="Kisner P."/>
            <person name="Lance K."/>
            <person name="Lara M."/>
            <person name="Lee W."/>
            <person name="Lennon N."/>
            <person name="Letendre F."/>
            <person name="LeVine R."/>
            <person name="Lipovsky A."/>
            <person name="Liu X."/>
            <person name="Liu J."/>
            <person name="Liu S."/>
            <person name="Lokyitsang T."/>
            <person name="Lokyitsang Y."/>
            <person name="Lubonja R."/>
            <person name="Lui A."/>
            <person name="MacDonald P."/>
            <person name="Magnisalis V."/>
            <person name="Maru K."/>
            <person name="Matthews C."/>
            <person name="McCusker W."/>
            <person name="McDonough S."/>
            <person name="Mehta T."/>
            <person name="Meldrim J."/>
            <person name="Meneus L."/>
            <person name="Mihai O."/>
            <person name="Mihalev A."/>
            <person name="Mihova T."/>
            <person name="Mittelman R."/>
            <person name="Mlenga V."/>
            <person name="Montmayeur A."/>
            <person name="Mulrain L."/>
            <person name="Navidi A."/>
            <person name="Naylor J."/>
            <person name="Negash T."/>
            <person name="Nguyen T."/>
            <person name="Nguyen N."/>
            <person name="Nicol R."/>
            <person name="Norbu C."/>
            <person name="Norbu N."/>
            <person name="Novod N."/>
            <person name="O'Neill B."/>
            <person name="Osman S."/>
            <person name="Markiewicz E."/>
            <person name="Oyono O.L."/>
            <person name="Patti C."/>
            <person name="Phunkhang P."/>
            <person name="Pierre F."/>
            <person name="Priest M."/>
            <person name="Raghuraman S."/>
            <person name="Rege F."/>
            <person name="Reyes R."/>
            <person name="Rise C."/>
            <person name="Rogov P."/>
            <person name="Ross K."/>
            <person name="Ryan E."/>
            <person name="Settipalli S."/>
            <person name="Shea T."/>
            <person name="Sherpa N."/>
            <person name="Shi L."/>
            <person name="Shih D."/>
            <person name="Sparrow T."/>
            <person name="Spaulding J."/>
            <person name="Stalker J."/>
            <person name="Stange-Thomann N."/>
            <person name="Stavropoulos S."/>
            <person name="Stone C."/>
            <person name="Strader C."/>
            <person name="Tesfaye S."/>
            <person name="Thomson T."/>
            <person name="Thoulutsang Y."/>
            <person name="Thoulutsang D."/>
            <person name="Topham K."/>
            <person name="Topping I."/>
            <person name="Tsamla T."/>
            <person name="Vassiliev H."/>
            <person name="Vo A."/>
            <person name="Wangchuk T."/>
            <person name="Wangdi T."/>
            <person name="Weiand M."/>
            <person name="Wilkinson J."/>
            <person name="Wilson A."/>
            <person name="Yadav S."/>
            <person name="Young G."/>
            <person name="Yu Q."/>
            <person name="Zembek L."/>
            <person name="Zhong D."/>
            <person name="Zimmer A."/>
            <person name="Zwirko Z."/>
            <person name="Jaffe D.B."/>
            <person name="Alvarez P."/>
            <person name="Brockman W."/>
            <person name="Butler J."/>
            <person name="Chin C."/>
            <person name="Gnerre S."/>
            <person name="Grabherr M."/>
            <person name="Kleber M."/>
            <person name="Mauceli E."/>
            <person name="MacCallum I."/>
        </authorList>
    </citation>
    <scope>NUCLEOTIDE SEQUENCE [LARGE SCALE GENOMIC DNA]</scope>
    <source>
        <strain evidence="3">Tucson 14024-0371.13</strain>
    </source>
</reference>
<dbReference type="GeneID" id="6497224"/>
<evidence type="ECO:0000256" key="1">
    <source>
        <dbReference type="SAM" id="MobiDB-lite"/>
    </source>
</evidence>
<name>B3MLJ7_DROAN</name>
<feature type="region of interest" description="Disordered" evidence="1">
    <location>
        <begin position="100"/>
        <end position="144"/>
    </location>
</feature>
<evidence type="ECO:0000313" key="3">
    <source>
        <dbReference type="Proteomes" id="UP000007801"/>
    </source>
</evidence>
<keyword evidence="3" id="KW-1185">Reference proteome</keyword>
<gene>
    <name evidence="2" type="primary">Dana\GF14399</name>
    <name evidence="2" type="synonym">dana_GLEANR_15162</name>
    <name evidence="2" type="ORF">GF14399</name>
</gene>
<accession>B3MLJ7</accession>
<dbReference type="InParanoid" id="B3MLJ7"/>
<organism evidence="2 3">
    <name type="scientific">Drosophila ananassae</name>
    <name type="common">Fruit fly</name>
    <dbReference type="NCBI Taxonomy" id="7217"/>
    <lineage>
        <taxon>Eukaryota</taxon>
        <taxon>Metazoa</taxon>
        <taxon>Ecdysozoa</taxon>
        <taxon>Arthropoda</taxon>
        <taxon>Hexapoda</taxon>
        <taxon>Insecta</taxon>
        <taxon>Pterygota</taxon>
        <taxon>Neoptera</taxon>
        <taxon>Endopterygota</taxon>
        <taxon>Diptera</taxon>
        <taxon>Brachycera</taxon>
        <taxon>Muscomorpha</taxon>
        <taxon>Ephydroidea</taxon>
        <taxon>Drosophilidae</taxon>
        <taxon>Drosophila</taxon>
        <taxon>Sophophora</taxon>
    </lineage>
</organism>
<sequence length="144" mass="16181">MDKYTSTLLPYVLEMLSRQPQLRVTTDFIEANIRESVMNEHVSPFGTLKHAVDFAIEVGNNLGILNIINEEVQIPLTFRRRITSEGSVPPQASITPAQARKLIKQRMPKPRATGTRKPKKNTSHYPVGLKGPRGVPKANPKRRS</sequence>